<dbReference type="SUPFAM" id="SSF81383">
    <property type="entry name" value="F-box domain"/>
    <property type="match status" value="1"/>
</dbReference>
<dbReference type="InterPro" id="IPR001810">
    <property type="entry name" value="F-box_dom"/>
</dbReference>
<dbReference type="SMART" id="SM00256">
    <property type="entry name" value="FBOX"/>
    <property type="match status" value="1"/>
</dbReference>
<reference evidence="2 3" key="1">
    <citation type="submission" date="2024-01" db="EMBL/GenBank/DDBJ databases">
        <title>The complete chloroplast genome sequence of Lithospermum erythrorhizon: insights into the phylogenetic relationship among Boraginaceae species and the maternal lineages of purple gromwells.</title>
        <authorList>
            <person name="Okada T."/>
            <person name="Watanabe K."/>
        </authorList>
    </citation>
    <scope>NUCLEOTIDE SEQUENCE [LARGE SCALE GENOMIC DNA]</scope>
</reference>
<name>A0AAV3R2I9_LITER</name>
<protein>
    <recommendedName>
        <fullName evidence="1">F-box domain-containing protein</fullName>
    </recommendedName>
</protein>
<evidence type="ECO:0000313" key="2">
    <source>
        <dbReference type="EMBL" id="GAA0169826.1"/>
    </source>
</evidence>
<dbReference type="EMBL" id="BAABME010006990">
    <property type="protein sequence ID" value="GAA0169826.1"/>
    <property type="molecule type" value="Genomic_DNA"/>
</dbReference>
<evidence type="ECO:0000313" key="3">
    <source>
        <dbReference type="Proteomes" id="UP001454036"/>
    </source>
</evidence>
<gene>
    <name evidence="2" type="ORF">LIER_24218</name>
</gene>
<dbReference type="Gene3D" id="1.20.1280.50">
    <property type="match status" value="1"/>
</dbReference>
<dbReference type="PANTHER" id="PTHR32212">
    <property type="entry name" value="CYCLIN-LIKE F-BOX"/>
    <property type="match status" value="1"/>
</dbReference>
<keyword evidence="3" id="KW-1185">Reference proteome</keyword>
<evidence type="ECO:0000259" key="1">
    <source>
        <dbReference type="PROSITE" id="PS50181"/>
    </source>
</evidence>
<dbReference type="CDD" id="cd22160">
    <property type="entry name" value="F-box_AtFBL13-like"/>
    <property type="match status" value="1"/>
</dbReference>
<feature type="domain" description="F-box" evidence="1">
    <location>
        <begin position="29"/>
        <end position="65"/>
    </location>
</feature>
<proteinExistence type="predicted"/>
<dbReference type="PROSITE" id="PS50181">
    <property type="entry name" value="FBOX"/>
    <property type="match status" value="1"/>
</dbReference>
<dbReference type="Proteomes" id="UP001454036">
    <property type="component" value="Unassembled WGS sequence"/>
</dbReference>
<organism evidence="2 3">
    <name type="scientific">Lithospermum erythrorhizon</name>
    <name type="common">Purple gromwell</name>
    <name type="synonym">Lithospermum officinale var. erythrorhizon</name>
    <dbReference type="NCBI Taxonomy" id="34254"/>
    <lineage>
        <taxon>Eukaryota</taxon>
        <taxon>Viridiplantae</taxon>
        <taxon>Streptophyta</taxon>
        <taxon>Embryophyta</taxon>
        <taxon>Tracheophyta</taxon>
        <taxon>Spermatophyta</taxon>
        <taxon>Magnoliopsida</taxon>
        <taxon>eudicotyledons</taxon>
        <taxon>Gunneridae</taxon>
        <taxon>Pentapetalae</taxon>
        <taxon>asterids</taxon>
        <taxon>lamiids</taxon>
        <taxon>Boraginales</taxon>
        <taxon>Boraginaceae</taxon>
        <taxon>Boraginoideae</taxon>
        <taxon>Lithospermeae</taxon>
        <taxon>Lithospermum</taxon>
    </lineage>
</organism>
<dbReference type="Pfam" id="PF00646">
    <property type="entry name" value="F-box"/>
    <property type="match status" value="1"/>
</dbReference>
<dbReference type="InterPro" id="IPR036047">
    <property type="entry name" value="F-box-like_dom_sf"/>
</dbReference>
<dbReference type="PANTHER" id="PTHR32212:SF234">
    <property type="entry name" value="F-BOX_LRR-REPEAT PROTEIN 13-LIKE"/>
    <property type="match status" value="1"/>
</dbReference>
<dbReference type="AlphaFoldDB" id="A0AAV3R2I9"/>
<accession>A0AAV3R2I9</accession>
<sequence length="130" mass="15743">MVFSAVVFQKRKRVRDFDYFIQEHTCPKENYITRLPDEILCHIISYLGMKDAVRTCVLSRRWRILYCTLPNPKFECHKMFEFVSLIEHNFHRTRFVTAVDTFLRLRSGLPMESFTLRFDLMREFTGHLRS</sequence>
<comment type="caution">
    <text evidence="2">The sequence shown here is derived from an EMBL/GenBank/DDBJ whole genome shotgun (WGS) entry which is preliminary data.</text>
</comment>
<dbReference type="InterPro" id="IPR053781">
    <property type="entry name" value="F-box_AtFBL13-like"/>
</dbReference>